<reference evidence="4" key="1">
    <citation type="journal article" date="2019" name="Int. J. Syst. Evol. Microbiol.">
        <title>The Global Catalogue of Microorganisms (GCM) 10K type strain sequencing project: providing services to taxonomists for standard genome sequencing and annotation.</title>
        <authorList>
            <consortium name="The Broad Institute Genomics Platform"/>
            <consortium name="The Broad Institute Genome Sequencing Center for Infectious Disease"/>
            <person name="Wu L."/>
            <person name="Ma J."/>
        </authorList>
    </citation>
    <scope>NUCLEOTIDE SEQUENCE [LARGE SCALE GENOMIC DNA]</scope>
    <source>
        <strain evidence="4">CCM 9147</strain>
    </source>
</reference>
<feature type="compositionally biased region" description="Low complexity" evidence="1">
    <location>
        <begin position="247"/>
        <end position="263"/>
    </location>
</feature>
<feature type="compositionally biased region" description="Basic and acidic residues" evidence="1">
    <location>
        <begin position="454"/>
        <end position="464"/>
    </location>
</feature>
<evidence type="ECO:0000313" key="3">
    <source>
        <dbReference type="EMBL" id="MFD1460101.1"/>
    </source>
</evidence>
<dbReference type="InterPro" id="IPR052563">
    <property type="entry name" value="FliK"/>
</dbReference>
<evidence type="ECO:0000259" key="2">
    <source>
        <dbReference type="Pfam" id="PF02120"/>
    </source>
</evidence>
<feature type="region of interest" description="Disordered" evidence="1">
    <location>
        <begin position="238"/>
        <end position="267"/>
    </location>
</feature>
<keyword evidence="3" id="KW-0282">Flagellum</keyword>
<dbReference type="Pfam" id="PF02120">
    <property type="entry name" value="Flg_hook"/>
    <property type="match status" value="1"/>
</dbReference>
<protein>
    <submittedName>
        <fullName evidence="3">Flagellar hook-length control protein FliK</fullName>
    </submittedName>
</protein>
<feature type="compositionally biased region" description="Low complexity" evidence="1">
    <location>
        <begin position="440"/>
        <end position="450"/>
    </location>
</feature>
<proteinExistence type="predicted"/>
<sequence>MTLISQSLSLSSGQTAGSATTASTTNTAAAEAANGVFNQTLTQMMTGGQTGSTSADANATPTPTPLVMVLPLIAAGESSEVPTEPLVETLAPLLQNLEQLDDQIAADPALLAALQSWIHQVQQFLQGGGTDGQTVDGATTAATGLTALAANPATLRFALQDALSQLANVAEQASGEQKSQVTQLLQSLQSVTADTGAISDEQWAGVMKAVELADGGDSKTAQPAANRTNGTQTLAVASTDKQAVAPEQQTSQGGTSQQGSEGQRSATNLHVQSAVKATAADETATFVDAAEQTAAEQTDPAASDNPAPMITTAGQLSVQTQGTVPSAPAQPVVHVRQFAKEMTEFVVQKLDIVKHTGLSEATIMLRPEHLGQLEVKLTMQNGHLVAQFMTEHRGAKDLLEQQMSQLRASLQSQGIQVDKVEVTQNESLSSHMYQDGRGSGSNQQQQSNQRSKARGREESEDALKVAEMAEELRNWTAEQRADDVNPTGSFTAQA</sequence>
<feature type="region of interest" description="Disordered" evidence="1">
    <location>
        <begin position="1"/>
        <end position="22"/>
    </location>
</feature>
<dbReference type="PANTHER" id="PTHR37533">
    <property type="entry name" value="FLAGELLAR HOOK-LENGTH CONTROL PROTEIN"/>
    <property type="match status" value="1"/>
</dbReference>
<dbReference type="EMBL" id="JBHTNZ010000001">
    <property type="protein sequence ID" value="MFD1460101.1"/>
    <property type="molecule type" value="Genomic_DNA"/>
</dbReference>
<name>A0ABW4D9R9_9BACL</name>
<dbReference type="InterPro" id="IPR038610">
    <property type="entry name" value="FliK-like_C_sf"/>
</dbReference>
<gene>
    <name evidence="3" type="ORF">ACFQ5D_01225</name>
</gene>
<feature type="domain" description="Flagellar hook-length control protein-like C-terminal" evidence="2">
    <location>
        <begin position="355"/>
        <end position="427"/>
    </location>
</feature>
<dbReference type="Proteomes" id="UP001597340">
    <property type="component" value="Unassembled WGS sequence"/>
</dbReference>
<keyword evidence="3" id="KW-0969">Cilium</keyword>
<accession>A0ABW4D9R9</accession>
<dbReference type="RefSeq" id="WP_229525913.1">
    <property type="nucleotide sequence ID" value="NZ_JAFFQR010000112.1"/>
</dbReference>
<keyword evidence="4" id="KW-1185">Reference proteome</keyword>
<dbReference type="CDD" id="cd17470">
    <property type="entry name" value="T3SS_Flik_C"/>
    <property type="match status" value="1"/>
</dbReference>
<feature type="region of interest" description="Disordered" evidence="1">
    <location>
        <begin position="431"/>
        <end position="494"/>
    </location>
</feature>
<dbReference type="InterPro" id="IPR021136">
    <property type="entry name" value="Flagellar_hook_control-like_C"/>
</dbReference>
<organism evidence="3 4">
    <name type="scientific">Paenibacillus farraposensis</name>
    <dbReference type="NCBI Taxonomy" id="2807095"/>
    <lineage>
        <taxon>Bacteria</taxon>
        <taxon>Bacillati</taxon>
        <taxon>Bacillota</taxon>
        <taxon>Bacilli</taxon>
        <taxon>Bacillales</taxon>
        <taxon>Paenibacillaceae</taxon>
        <taxon>Paenibacillus</taxon>
    </lineage>
</organism>
<comment type="caution">
    <text evidence="3">The sequence shown here is derived from an EMBL/GenBank/DDBJ whole genome shotgun (WGS) entry which is preliminary data.</text>
</comment>
<evidence type="ECO:0000256" key="1">
    <source>
        <dbReference type="SAM" id="MobiDB-lite"/>
    </source>
</evidence>
<evidence type="ECO:0000313" key="4">
    <source>
        <dbReference type="Proteomes" id="UP001597340"/>
    </source>
</evidence>
<dbReference type="PANTHER" id="PTHR37533:SF2">
    <property type="entry name" value="FLAGELLAR HOOK-LENGTH CONTROL PROTEIN"/>
    <property type="match status" value="1"/>
</dbReference>
<dbReference type="Gene3D" id="3.30.750.140">
    <property type="match status" value="1"/>
</dbReference>
<keyword evidence="3" id="KW-0966">Cell projection</keyword>